<dbReference type="VEuPathDB" id="CryptoDB:Cvel_30332"/>
<protein>
    <submittedName>
        <fullName evidence="1">Uncharacterized protein</fullName>
    </submittedName>
</protein>
<evidence type="ECO:0000313" key="1">
    <source>
        <dbReference type="EMBL" id="CEM46653.1"/>
    </source>
</evidence>
<proteinExistence type="predicted"/>
<dbReference type="AlphaFoldDB" id="A0A0G4HQT0"/>
<accession>A0A0G4HQT0</accession>
<dbReference type="EMBL" id="CDMZ01003510">
    <property type="protein sequence ID" value="CEM46653.1"/>
    <property type="molecule type" value="Genomic_DNA"/>
</dbReference>
<gene>
    <name evidence="1" type="ORF">Cvel_30332</name>
</gene>
<name>A0A0G4HQT0_9ALVE</name>
<reference evidence="1" key="1">
    <citation type="submission" date="2014-11" db="EMBL/GenBank/DDBJ databases">
        <authorList>
            <person name="Otto D Thomas"/>
            <person name="Naeem Raeece"/>
        </authorList>
    </citation>
    <scope>NUCLEOTIDE SEQUENCE</scope>
</reference>
<organism evidence="1">
    <name type="scientific">Chromera velia CCMP2878</name>
    <dbReference type="NCBI Taxonomy" id="1169474"/>
    <lineage>
        <taxon>Eukaryota</taxon>
        <taxon>Sar</taxon>
        <taxon>Alveolata</taxon>
        <taxon>Colpodellida</taxon>
        <taxon>Chromeraceae</taxon>
        <taxon>Chromera</taxon>
    </lineage>
</organism>
<sequence length="132" mass="14949">MGADDLWLPGSQTPSPEPLFHMRMTPCTKAGGCMDPLPPCLPIALNPPPYLQDLREETNVAPQFQVRFQGPPCNISTDALNQYLYDTNTPIHSFSALLCRTEWRIEGLRFHPMYLMNREEVPQAASRTEFAE</sequence>